<organism evidence="2 3">
    <name type="scientific">Kordiimonas pumila</name>
    <dbReference type="NCBI Taxonomy" id="2161677"/>
    <lineage>
        <taxon>Bacteria</taxon>
        <taxon>Pseudomonadati</taxon>
        <taxon>Pseudomonadota</taxon>
        <taxon>Alphaproteobacteria</taxon>
        <taxon>Kordiimonadales</taxon>
        <taxon>Kordiimonadaceae</taxon>
        <taxon>Kordiimonas</taxon>
    </lineage>
</organism>
<accession>A0ABV7D0Y1</accession>
<feature type="signal peptide" evidence="1">
    <location>
        <begin position="1"/>
        <end position="28"/>
    </location>
</feature>
<comment type="caution">
    <text evidence="2">The sequence shown here is derived from an EMBL/GenBank/DDBJ whole genome shotgun (WGS) entry which is preliminary data.</text>
</comment>
<evidence type="ECO:0008006" key="4">
    <source>
        <dbReference type="Google" id="ProtNLM"/>
    </source>
</evidence>
<name>A0ABV7D0Y1_9PROT</name>
<evidence type="ECO:0000313" key="2">
    <source>
        <dbReference type="EMBL" id="MFC3050467.1"/>
    </source>
</evidence>
<gene>
    <name evidence="2" type="ORF">ACFOKA_00965</name>
</gene>
<evidence type="ECO:0000256" key="1">
    <source>
        <dbReference type="SAM" id="SignalP"/>
    </source>
</evidence>
<evidence type="ECO:0000313" key="3">
    <source>
        <dbReference type="Proteomes" id="UP001595444"/>
    </source>
</evidence>
<keyword evidence="1" id="KW-0732">Signal</keyword>
<sequence>MKKYLAPVLKFAAAASLAVAFVSNSASAGYIIGHINAEESLSDTVELGTELTLNACGSGLATSLNLDAVSYDSYYDVCGGINNLANFTFNWTVYFDSNNNGTLDNIERYVLPKIVYTVAGVAISTVETGISNYISTVGTYFVGLNVTVNPDSTELFLYDGNSGFIEGGANYNSDSTPDLFSLTVTPSSVPEPAAAFLLLPGLIFMARRQQRRRATARSAA</sequence>
<proteinExistence type="predicted"/>
<keyword evidence="3" id="KW-1185">Reference proteome</keyword>
<dbReference type="RefSeq" id="WP_194214849.1">
    <property type="nucleotide sequence ID" value="NZ_CP061205.1"/>
</dbReference>
<reference evidence="3" key="1">
    <citation type="journal article" date="2019" name="Int. J. Syst. Evol. Microbiol.">
        <title>The Global Catalogue of Microorganisms (GCM) 10K type strain sequencing project: providing services to taxonomists for standard genome sequencing and annotation.</title>
        <authorList>
            <consortium name="The Broad Institute Genomics Platform"/>
            <consortium name="The Broad Institute Genome Sequencing Center for Infectious Disease"/>
            <person name="Wu L."/>
            <person name="Ma J."/>
        </authorList>
    </citation>
    <scope>NUCLEOTIDE SEQUENCE [LARGE SCALE GENOMIC DNA]</scope>
    <source>
        <strain evidence="3">KCTC 62164</strain>
    </source>
</reference>
<dbReference type="Proteomes" id="UP001595444">
    <property type="component" value="Unassembled WGS sequence"/>
</dbReference>
<feature type="chain" id="PRO_5047066828" description="PEP-CTERM protein-sorting domain-containing protein" evidence="1">
    <location>
        <begin position="29"/>
        <end position="220"/>
    </location>
</feature>
<dbReference type="EMBL" id="JBHRSL010000001">
    <property type="protein sequence ID" value="MFC3050467.1"/>
    <property type="molecule type" value="Genomic_DNA"/>
</dbReference>
<protein>
    <recommendedName>
        <fullName evidence="4">PEP-CTERM protein-sorting domain-containing protein</fullName>
    </recommendedName>
</protein>